<reference evidence="12 13" key="1">
    <citation type="journal article" date="2014" name="PLoS Genet.">
        <title>Analysis of the Phlebiopsis gigantea genome, transcriptome and secretome provides insight into its pioneer colonization strategies of wood.</title>
        <authorList>
            <person name="Hori C."/>
            <person name="Ishida T."/>
            <person name="Igarashi K."/>
            <person name="Samejima M."/>
            <person name="Suzuki H."/>
            <person name="Master E."/>
            <person name="Ferreira P."/>
            <person name="Ruiz-Duenas F.J."/>
            <person name="Held B."/>
            <person name="Canessa P."/>
            <person name="Larrondo L.F."/>
            <person name="Schmoll M."/>
            <person name="Druzhinina I.S."/>
            <person name="Kubicek C.P."/>
            <person name="Gaskell J.A."/>
            <person name="Kersten P."/>
            <person name="St John F."/>
            <person name="Glasner J."/>
            <person name="Sabat G."/>
            <person name="Splinter BonDurant S."/>
            <person name="Syed K."/>
            <person name="Yadav J."/>
            <person name="Mgbeahuruike A.C."/>
            <person name="Kovalchuk A."/>
            <person name="Asiegbu F.O."/>
            <person name="Lackner G."/>
            <person name="Hoffmeister D."/>
            <person name="Rencoret J."/>
            <person name="Gutierrez A."/>
            <person name="Sun H."/>
            <person name="Lindquist E."/>
            <person name="Barry K."/>
            <person name="Riley R."/>
            <person name="Grigoriev I.V."/>
            <person name="Henrissat B."/>
            <person name="Kues U."/>
            <person name="Berka R.M."/>
            <person name="Martinez A.T."/>
            <person name="Covert S.F."/>
            <person name="Blanchette R.A."/>
            <person name="Cullen D."/>
        </authorList>
    </citation>
    <scope>NUCLEOTIDE SEQUENCE [LARGE SCALE GENOMIC DNA]</scope>
    <source>
        <strain evidence="12 13">11061_1 CR5-6</strain>
    </source>
</reference>
<comment type="catalytic activity">
    <reaction evidence="8">
        <text>L-seryl-[protein] + ATP = O-phospho-L-seryl-[protein] + ADP + H(+)</text>
        <dbReference type="Rhea" id="RHEA:17989"/>
        <dbReference type="Rhea" id="RHEA-COMP:9863"/>
        <dbReference type="Rhea" id="RHEA-COMP:11604"/>
        <dbReference type="ChEBI" id="CHEBI:15378"/>
        <dbReference type="ChEBI" id="CHEBI:29999"/>
        <dbReference type="ChEBI" id="CHEBI:30616"/>
        <dbReference type="ChEBI" id="CHEBI:83421"/>
        <dbReference type="ChEBI" id="CHEBI:456216"/>
        <dbReference type="EC" id="2.7.11.1"/>
    </reaction>
</comment>
<dbReference type="SMART" id="SM00220">
    <property type="entry name" value="S_TKc"/>
    <property type="match status" value="1"/>
</dbReference>
<dbReference type="OrthoDB" id="5979581at2759"/>
<evidence type="ECO:0000256" key="10">
    <source>
        <dbReference type="RuleBase" id="RU000304"/>
    </source>
</evidence>
<dbReference type="PROSITE" id="PS50011">
    <property type="entry name" value="PROTEIN_KINASE_DOM"/>
    <property type="match status" value="1"/>
</dbReference>
<evidence type="ECO:0000259" key="11">
    <source>
        <dbReference type="PROSITE" id="PS50011"/>
    </source>
</evidence>
<dbReference type="InterPro" id="IPR017441">
    <property type="entry name" value="Protein_kinase_ATP_BS"/>
</dbReference>
<dbReference type="Pfam" id="PF00069">
    <property type="entry name" value="Pkinase"/>
    <property type="match status" value="1"/>
</dbReference>
<dbReference type="InterPro" id="IPR051334">
    <property type="entry name" value="SRPK"/>
</dbReference>
<keyword evidence="13" id="KW-1185">Reference proteome</keyword>
<evidence type="ECO:0000256" key="1">
    <source>
        <dbReference type="ARBA" id="ARBA00012513"/>
    </source>
</evidence>
<evidence type="ECO:0000313" key="12">
    <source>
        <dbReference type="EMBL" id="KIP04132.1"/>
    </source>
</evidence>
<dbReference type="Gene3D" id="1.10.510.10">
    <property type="entry name" value="Transferase(Phosphotransferase) domain 1"/>
    <property type="match status" value="1"/>
</dbReference>
<dbReference type="InterPro" id="IPR000719">
    <property type="entry name" value="Prot_kinase_dom"/>
</dbReference>
<evidence type="ECO:0000256" key="7">
    <source>
        <dbReference type="ARBA" id="ARBA00047899"/>
    </source>
</evidence>
<gene>
    <name evidence="12" type="ORF">PHLGIDRAFT_206381</name>
</gene>
<keyword evidence="4 9" id="KW-0547">Nucleotide-binding</keyword>
<dbReference type="InterPro" id="IPR011009">
    <property type="entry name" value="Kinase-like_dom_sf"/>
</dbReference>
<dbReference type="HOGENOM" id="CLU_000288_81_13_1"/>
<dbReference type="SUPFAM" id="SSF56112">
    <property type="entry name" value="Protein kinase-like (PK-like)"/>
    <property type="match status" value="1"/>
</dbReference>
<dbReference type="Proteomes" id="UP000053257">
    <property type="component" value="Unassembled WGS sequence"/>
</dbReference>
<dbReference type="EMBL" id="KN840585">
    <property type="protein sequence ID" value="KIP04132.1"/>
    <property type="molecule type" value="Genomic_DNA"/>
</dbReference>
<evidence type="ECO:0000256" key="4">
    <source>
        <dbReference type="ARBA" id="ARBA00022741"/>
    </source>
</evidence>
<feature type="domain" description="Protein kinase" evidence="11">
    <location>
        <begin position="57"/>
        <end position="413"/>
    </location>
</feature>
<dbReference type="PANTHER" id="PTHR47634:SF9">
    <property type="entry name" value="PROTEIN KINASE DOMAIN-CONTAINING PROTEIN-RELATED"/>
    <property type="match status" value="1"/>
</dbReference>
<protein>
    <recommendedName>
        <fullName evidence="1">non-specific serine/threonine protein kinase</fullName>
        <ecNumber evidence="1">2.7.11.1</ecNumber>
    </recommendedName>
</protein>
<dbReference type="GO" id="GO:0005737">
    <property type="term" value="C:cytoplasm"/>
    <property type="evidence" value="ECO:0007669"/>
    <property type="project" value="TreeGrafter"/>
</dbReference>
<dbReference type="STRING" id="745531.A0A0C3S306"/>
<accession>A0A0C3S306</accession>
<sequence>MGGTLSINKGLSCLRSILTSLTMYWSPASHPSATQKAALEPSDFFVARRGDCLQGRYRIQVKLGGGVHSNTFLVVDERNAEKPSYRAVKVLSRDATRDCLGGDKYMLEVDVMQRLRESGEHDTLPHLRDMFEIYEAKTPVHICLVMDVLGSDLGAFRRLSPNKSLPPYTVRVIVKQILDALAHLHSIGIVHTDIKPDNMLFRTWMGDDDISKWLRGIPFNKDVLDDSHPLDNLPSVTWNCPPHVAQNIKVALVDLGSAQLLGQPPTVNQFSAFSLRAPEVILHSDFTPAVDIWAIGCIVFEMLVGRWLFHPVDGGEDWSLEDDHLAKMMEFTGERFPQDMITRAQFGSDYFDKKGSLHRVSDLFPVSIEDALRNYDILSSEEIGPAADFIRACIRLDPRDRPTAKELASHPWLRFFPASDDPIRP</sequence>
<dbReference type="Gene3D" id="3.30.200.20">
    <property type="entry name" value="Phosphorylase Kinase, domain 1"/>
    <property type="match status" value="1"/>
</dbReference>
<dbReference type="AlphaFoldDB" id="A0A0C3S306"/>
<keyword evidence="3" id="KW-0808">Transferase</keyword>
<dbReference type="GO" id="GO:0050684">
    <property type="term" value="P:regulation of mRNA processing"/>
    <property type="evidence" value="ECO:0007669"/>
    <property type="project" value="TreeGrafter"/>
</dbReference>
<evidence type="ECO:0000256" key="6">
    <source>
        <dbReference type="ARBA" id="ARBA00022840"/>
    </source>
</evidence>
<dbReference type="PROSITE" id="PS00108">
    <property type="entry name" value="PROTEIN_KINASE_ST"/>
    <property type="match status" value="1"/>
</dbReference>
<comment type="similarity">
    <text evidence="10">Belongs to the protein kinase superfamily.</text>
</comment>
<dbReference type="PANTHER" id="PTHR47634">
    <property type="entry name" value="PROTEIN KINASE DOMAIN-CONTAINING PROTEIN-RELATED"/>
    <property type="match status" value="1"/>
</dbReference>
<evidence type="ECO:0000256" key="3">
    <source>
        <dbReference type="ARBA" id="ARBA00022679"/>
    </source>
</evidence>
<dbReference type="GO" id="GO:0005634">
    <property type="term" value="C:nucleus"/>
    <property type="evidence" value="ECO:0007669"/>
    <property type="project" value="TreeGrafter"/>
</dbReference>
<dbReference type="GO" id="GO:0005524">
    <property type="term" value="F:ATP binding"/>
    <property type="evidence" value="ECO:0007669"/>
    <property type="project" value="UniProtKB-UniRule"/>
</dbReference>
<dbReference type="EC" id="2.7.11.1" evidence="1"/>
<name>A0A0C3S306_PHLG1</name>
<comment type="catalytic activity">
    <reaction evidence="7">
        <text>L-threonyl-[protein] + ATP = O-phospho-L-threonyl-[protein] + ADP + H(+)</text>
        <dbReference type="Rhea" id="RHEA:46608"/>
        <dbReference type="Rhea" id="RHEA-COMP:11060"/>
        <dbReference type="Rhea" id="RHEA-COMP:11605"/>
        <dbReference type="ChEBI" id="CHEBI:15378"/>
        <dbReference type="ChEBI" id="CHEBI:30013"/>
        <dbReference type="ChEBI" id="CHEBI:30616"/>
        <dbReference type="ChEBI" id="CHEBI:61977"/>
        <dbReference type="ChEBI" id="CHEBI:456216"/>
        <dbReference type="EC" id="2.7.11.1"/>
    </reaction>
</comment>
<evidence type="ECO:0000313" key="13">
    <source>
        <dbReference type="Proteomes" id="UP000053257"/>
    </source>
</evidence>
<dbReference type="GO" id="GO:0004674">
    <property type="term" value="F:protein serine/threonine kinase activity"/>
    <property type="evidence" value="ECO:0007669"/>
    <property type="project" value="UniProtKB-KW"/>
</dbReference>
<evidence type="ECO:0000256" key="5">
    <source>
        <dbReference type="ARBA" id="ARBA00022777"/>
    </source>
</evidence>
<evidence type="ECO:0000256" key="8">
    <source>
        <dbReference type="ARBA" id="ARBA00048679"/>
    </source>
</evidence>
<keyword evidence="6 9" id="KW-0067">ATP-binding</keyword>
<keyword evidence="2 10" id="KW-0723">Serine/threonine-protein kinase</keyword>
<organism evidence="12 13">
    <name type="scientific">Phlebiopsis gigantea (strain 11061_1 CR5-6)</name>
    <name type="common">White-rot fungus</name>
    <name type="synonym">Peniophora gigantea</name>
    <dbReference type="NCBI Taxonomy" id="745531"/>
    <lineage>
        <taxon>Eukaryota</taxon>
        <taxon>Fungi</taxon>
        <taxon>Dikarya</taxon>
        <taxon>Basidiomycota</taxon>
        <taxon>Agaricomycotina</taxon>
        <taxon>Agaricomycetes</taxon>
        <taxon>Polyporales</taxon>
        <taxon>Phanerochaetaceae</taxon>
        <taxon>Phlebiopsis</taxon>
    </lineage>
</organism>
<evidence type="ECO:0000256" key="9">
    <source>
        <dbReference type="PROSITE-ProRule" id="PRU10141"/>
    </source>
</evidence>
<dbReference type="InterPro" id="IPR008271">
    <property type="entry name" value="Ser/Thr_kinase_AS"/>
</dbReference>
<keyword evidence="5" id="KW-0418">Kinase</keyword>
<dbReference type="PROSITE" id="PS00107">
    <property type="entry name" value="PROTEIN_KINASE_ATP"/>
    <property type="match status" value="1"/>
</dbReference>
<evidence type="ECO:0000256" key="2">
    <source>
        <dbReference type="ARBA" id="ARBA00022527"/>
    </source>
</evidence>
<dbReference type="GO" id="GO:0000245">
    <property type="term" value="P:spliceosomal complex assembly"/>
    <property type="evidence" value="ECO:0007669"/>
    <property type="project" value="TreeGrafter"/>
</dbReference>
<feature type="binding site" evidence="9">
    <location>
        <position position="89"/>
    </location>
    <ligand>
        <name>ATP</name>
        <dbReference type="ChEBI" id="CHEBI:30616"/>
    </ligand>
</feature>
<proteinExistence type="inferred from homology"/>